<reference evidence="1" key="1">
    <citation type="submission" date="2020-08" db="EMBL/GenBank/DDBJ databases">
        <title>Multicomponent nature underlies the extraordinary mechanical properties of spider dragline silk.</title>
        <authorList>
            <person name="Kono N."/>
            <person name="Nakamura H."/>
            <person name="Mori M."/>
            <person name="Yoshida Y."/>
            <person name="Ohtoshi R."/>
            <person name="Malay A.D."/>
            <person name="Moran D.A.P."/>
            <person name="Tomita M."/>
            <person name="Numata K."/>
            <person name="Arakawa K."/>
        </authorList>
    </citation>
    <scope>NUCLEOTIDE SEQUENCE</scope>
</reference>
<evidence type="ECO:0000313" key="2">
    <source>
        <dbReference type="Proteomes" id="UP000887013"/>
    </source>
</evidence>
<evidence type="ECO:0000313" key="1">
    <source>
        <dbReference type="EMBL" id="GFT94802.1"/>
    </source>
</evidence>
<accession>A0A8X6U5W0</accession>
<dbReference type="AlphaFoldDB" id="A0A8X6U5W0"/>
<name>A0A8X6U5W0_NEPPI</name>
<proteinExistence type="predicted"/>
<dbReference type="Proteomes" id="UP000887013">
    <property type="component" value="Unassembled WGS sequence"/>
</dbReference>
<dbReference type="EMBL" id="BMAW01025985">
    <property type="protein sequence ID" value="GFT94802.1"/>
    <property type="molecule type" value="Genomic_DNA"/>
</dbReference>
<organism evidence="1 2">
    <name type="scientific">Nephila pilipes</name>
    <name type="common">Giant wood spider</name>
    <name type="synonym">Nephila maculata</name>
    <dbReference type="NCBI Taxonomy" id="299642"/>
    <lineage>
        <taxon>Eukaryota</taxon>
        <taxon>Metazoa</taxon>
        <taxon>Ecdysozoa</taxon>
        <taxon>Arthropoda</taxon>
        <taxon>Chelicerata</taxon>
        <taxon>Arachnida</taxon>
        <taxon>Araneae</taxon>
        <taxon>Araneomorphae</taxon>
        <taxon>Entelegynae</taxon>
        <taxon>Araneoidea</taxon>
        <taxon>Nephilidae</taxon>
        <taxon>Nephila</taxon>
    </lineage>
</organism>
<keyword evidence="2" id="KW-1185">Reference proteome</keyword>
<gene>
    <name evidence="1" type="ORF">NPIL_103511</name>
</gene>
<comment type="caution">
    <text evidence="1">The sequence shown here is derived from an EMBL/GenBank/DDBJ whole genome shotgun (WGS) entry which is preliminary data.</text>
</comment>
<protein>
    <submittedName>
        <fullName evidence="1">Uncharacterized protein</fullName>
    </submittedName>
</protein>
<sequence length="102" mass="11677">MRRVFKVLRSADIKVLIKNVISFNMNFLILSNQFCCFFASKRSAGEFLLLCPFIRSHQLEIKFSYGDCGGFRGAFIRMPLRFPCGLLCSSRDDGFTCLNMSI</sequence>